<name>A0ACA9SXH2_9GLOM</name>
<organism evidence="1 2">
    <name type="scientific">Racocetra persica</name>
    <dbReference type="NCBI Taxonomy" id="160502"/>
    <lineage>
        <taxon>Eukaryota</taxon>
        <taxon>Fungi</taxon>
        <taxon>Fungi incertae sedis</taxon>
        <taxon>Mucoromycota</taxon>
        <taxon>Glomeromycotina</taxon>
        <taxon>Glomeromycetes</taxon>
        <taxon>Diversisporales</taxon>
        <taxon>Gigasporaceae</taxon>
        <taxon>Racocetra</taxon>
    </lineage>
</organism>
<protein>
    <submittedName>
        <fullName evidence="1">23280_t:CDS:1</fullName>
    </submittedName>
</protein>
<feature type="non-terminal residue" evidence="1">
    <location>
        <position position="71"/>
    </location>
</feature>
<accession>A0ACA9SXH2</accession>
<keyword evidence="2" id="KW-1185">Reference proteome</keyword>
<evidence type="ECO:0000313" key="2">
    <source>
        <dbReference type="Proteomes" id="UP000789920"/>
    </source>
</evidence>
<reference evidence="1" key="1">
    <citation type="submission" date="2021-06" db="EMBL/GenBank/DDBJ databases">
        <authorList>
            <person name="Kallberg Y."/>
            <person name="Tangrot J."/>
            <person name="Rosling A."/>
        </authorList>
    </citation>
    <scope>NUCLEOTIDE SEQUENCE</scope>
    <source>
        <strain evidence="1">MA461A</strain>
    </source>
</reference>
<dbReference type="EMBL" id="CAJVQC010173154">
    <property type="protein sequence ID" value="CAG8850891.1"/>
    <property type="molecule type" value="Genomic_DNA"/>
</dbReference>
<comment type="caution">
    <text evidence="1">The sequence shown here is derived from an EMBL/GenBank/DDBJ whole genome shotgun (WGS) entry which is preliminary data.</text>
</comment>
<proteinExistence type="predicted"/>
<sequence length="71" mass="7575">AGMGALRGRTMAQINTSNSFRNLSIAHDYTNTAGNNAVTIGISMILAEAFTEDWHLARGRLSDRPANAVNA</sequence>
<feature type="non-terminal residue" evidence="1">
    <location>
        <position position="1"/>
    </location>
</feature>
<dbReference type="Proteomes" id="UP000789920">
    <property type="component" value="Unassembled WGS sequence"/>
</dbReference>
<gene>
    <name evidence="1" type="ORF">RPERSI_LOCUS36309</name>
</gene>
<evidence type="ECO:0000313" key="1">
    <source>
        <dbReference type="EMBL" id="CAG8850891.1"/>
    </source>
</evidence>